<evidence type="ECO:0000259" key="1">
    <source>
        <dbReference type="Pfam" id="PF13173"/>
    </source>
</evidence>
<dbReference type="SUPFAM" id="SSF52980">
    <property type="entry name" value="Restriction endonuclease-like"/>
    <property type="match status" value="1"/>
</dbReference>
<sequence length="431" mass="48802">MKRKISASLVKWKNSINRMPLVVNGARQVGKTYILEQFGKEQFENVVYLNMEIESALNKYFETELSPQKIIQFAEAAKGQEIIAGKTLIFFDEIQASERALTALKYFCEQTPEYHVVAAGSLLGVAVNRHKYSYPVGKVDEMTMYPFDFEEFLWAMGKEKLADEIKVHYSTTEAMPDALHQLALEQYQHYFIVGGMPAAVASFAETNSFIKAQQIQNNILNQYIADMAKYADPTTSIKVRACYNSIPAQLAKENTKFQYKVVQRGGTATIFGEAIEWLTFAGIALKCQKLEHGLIPINAYVDLSNFKLYMGDIGMLTLRSDMPLQTILSTVDEDNTYLGSMTENYVAQALMSKGYNLFYWQSDGKAEVDFVLQIDGKVVPVEVKKGRRNRSKSLGVFSEKYKSKYAIRISKKNFGFENDIKSVPLYAVFCV</sequence>
<dbReference type="InterPro" id="IPR041682">
    <property type="entry name" value="AAA_14"/>
</dbReference>
<evidence type="ECO:0000313" key="3">
    <source>
        <dbReference type="EMBL" id="MPL90372.1"/>
    </source>
</evidence>
<proteinExistence type="predicted"/>
<dbReference type="PANTHER" id="PTHR33295">
    <property type="entry name" value="ATPASE"/>
    <property type="match status" value="1"/>
</dbReference>
<feature type="domain" description="DUF4143" evidence="2">
    <location>
        <begin position="226"/>
        <end position="385"/>
    </location>
</feature>
<reference evidence="3" key="1">
    <citation type="submission" date="2019-08" db="EMBL/GenBank/DDBJ databases">
        <authorList>
            <person name="Kucharzyk K."/>
            <person name="Murdoch R.W."/>
            <person name="Higgins S."/>
            <person name="Loffler F."/>
        </authorList>
    </citation>
    <scope>NUCLEOTIDE SEQUENCE</scope>
</reference>
<organism evidence="3">
    <name type="scientific">bioreactor metagenome</name>
    <dbReference type="NCBI Taxonomy" id="1076179"/>
    <lineage>
        <taxon>unclassified sequences</taxon>
        <taxon>metagenomes</taxon>
        <taxon>ecological metagenomes</taxon>
    </lineage>
</organism>
<dbReference type="InterPro" id="IPR011335">
    <property type="entry name" value="Restrct_endonuc-II-like"/>
</dbReference>
<dbReference type="Pfam" id="PF13173">
    <property type="entry name" value="AAA_14"/>
    <property type="match status" value="1"/>
</dbReference>
<evidence type="ECO:0008006" key="4">
    <source>
        <dbReference type="Google" id="ProtNLM"/>
    </source>
</evidence>
<name>A0A644VI77_9ZZZZ</name>
<dbReference type="InterPro" id="IPR025420">
    <property type="entry name" value="DUF4143"/>
</dbReference>
<dbReference type="PANTHER" id="PTHR33295:SF7">
    <property type="entry name" value="ATPASE"/>
    <property type="match status" value="1"/>
</dbReference>
<feature type="domain" description="AAA" evidence="1">
    <location>
        <begin position="18"/>
        <end position="153"/>
    </location>
</feature>
<gene>
    <name evidence="3" type="ORF">SDC9_36422</name>
</gene>
<dbReference type="EMBL" id="VSSQ01000302">
    <property type="protein sequence ID" value="MPL90372.1"/>
    <property type="molecule type" value="Genomic_DNA"/>
</dbReference>
<dbReference type="SUPFAM" id="SSF52540">
    <property type="entry name" value="P-loop containing nucleoside triphosphate hydrolases"/>
    <property type="match status" value="1"/>
</dbReference>
<dbReference type="Pfam" id="PF13635">
    <property type="entry name" value="DUF4143"/>
    <property type="match status" value="1"/>
</dbReference>
<comment type="caution">
    <text evidence="3">The sequence shown here is derived from an EMBL/GenBank/DDBJ whole genome shotgun (WGS) entry which is preliminary data.</text>
</comment>
<accession>A0A644VI77</accession>
<protein>
    <recommendedName>
        <fullName evidence="4">ATPase</fullName>
    </recommendedName>
</protein>
<dbReference type="AlphaFoldDB" id="A0A644VI77"/>
<evidence type="ECO:0000259" key="2">
    <source>
        <dbReference type="Pfam" id="PF13635"/>
    </source>
</evidence>
<dbReference type="InterPro" id="IPR027417">
    <property type="entry name" value="P-loop_NTPase"/>
</dbReference>